<feature type="domain" description="LRRCT" evidence="5">
    <location>
        <begin position="131"/>
        <end position="178"/>
    </location>
</feature>
<dbReference type="Proteomes" id="UP001209878">
    <property type="component" value="Unassembled WGS sequence"/>
</dbReference>
<evidence type="ECO:0000313" key="6">
    <source>
        <dbReference type="EMBL" id="KAK2168188.1"/>
    </source>
</evidence>
<sequence length="209" mass="23132">MAVVAVAVLPSTHGQCAAIGPLCYCGGWGLECKDLGIVPQVPPFRASNYTIHTIWIGGNTTMATVQTNAFIDVVTTEIIMSNIGITTIEPGAFSGLEKNLFYLRLSGNLLDTLHDSTFRGFYVLAVELSGNRFECDCRLMWLRSSTKVNQRYIKAVCFSPPSVAGTNVLSYDTSLYCVDTIETGIVCMFINVLIFMFTAIRMRNVTRWW</sequence>
<keyword evidence="3" id="KW-0677">Repeat</keyword>
<name>A0AAD9NGY1_RIDPI</name>
<evidence type="ECO:0000259" key="5">
    <source>
        <dbReference type="SMART" id="SM00082"/>
    </source>
</evidence>
<dbReference type="AlphaFoldDB" id="A0AAD9NGY1"/>
<keyword evidence="4" id="KW-1133">Transmembrane helix</keyword>
<keyword evidence="4" id="KW-0472">Membrane</keyword>
<evidence type="ECO:0000313" key="7">
    <source>
        <dbReference type="Proteomes" id="UP001209878"/>
    </source>
</evidence>
<keyword evidence="1" id="KW-0433">Leucine-rich repeat</keyword>
<evidence type="ECO:0000256" key="3">
    <source>
        <dbReference type="ARBA" id="ARBA00022737"/>
    </source>
</evidence>
<feature type="transmembrane region" description="Helical" evidence="4">
    <location>
        <begin position="183"/>
        <end position="200"/>
    </location>
</feature>
<accession>A0AAD9NGY1</accession>
<dbReference type="PANTHER" id="PTHR24366:SF96">
    <property type="entry name" value="LEUCINE RICH REPEAT CONTAINING 53"/>
    <property type="match status" value="1"/>
</dbReference>
<dbReference type="PANTHER" id="PTHR24366">
    <property type="entry name" value="IG(IMMUNOGLOBULIN) AND LRR(LEUCINE RICH REPEAT) DOMAINS"/>
    <property type="match status" value="1"/>
</dbReference>
<protein>
    <recommendedName>
        <fullName evidence="5">LRRCT domain-containing protein</fullName>
    </recommendedName>
</protein>
<gene>
    <name evidence="6" type="ORF">NP493_1240g00035</name>
</gene>
<evidence type="ECO:0000256" key="2">
    <source>
        <dbReference type="ARBA" id="ARBA00022729"/>
    </source>
</evidence>
<evidence type="ECO:0000256" key="1">
    <source>
        <dbReference type="ARBA" id="ARBA00022614"/>
    </source>
</evidence>
<dbReference type="Gene3D" id="3.80.10.10">
    <property type="entry name" value="Ribonuclease Inhibitor"/>
    <property type="match status" value="1"/>
</dbReference>
<dbReference type="SUPFAM" id="SSF52058">
    <property type="entry name" value="L domain-like"/>
    <property type="match status" value="1"/>
</dbReference>
<proteinExistence type="predicted"/>
<dbReference type="InterPro" id="IPR000483">
    <property type="entry name" value="Cys-rich_flank_reg_C"/>
</dbReference>
<keyword evidence="7" id="KW-1185">Reference proteome</keyword>
<reference evidence="6" key="1">
    <citation type="journal article" date="2023" name="Mol. Biol. Evol.">
        <title>Third-Generation Sequencing Reveals the Adaptive Role of the Epigenome in Three Deep-Sea Polychaetes.</title>
        <authorList>
            <person name="Perez M."/>
            <person name="Aroh O."/>
            <person name="Sun Y."/>
            <person name="Lan Y."/>
            <person name="Juniper S.K."/>
            <person name="Young C.R."/>
            <person name="Angers B."/>
            <person name="Qian P.Y."/>
        </authorList>
    </citation>
    <scope>NUCLEOTIDE SEQUENCE</scope>
    <source>
        <strain evidence="6">R07B-5</strain>
    </source>
</reference>
<dbReference type="EMBL" id="JAODUO010001239">
    <property type="protein sequence ID" value="KAK2168188.1"/>
    <property type="molecule type" value="Genomic_DNA"/>
</dbReference>
<comment type="caution">
    <text evidence="6">The sequence shown here is derived from an EMBL/GenBank/DDBJ whole genome shotgun (WGS) entry which is preliminary data.</text>
</comment>
<keyword evidence="2" id="KW-0732">Signal</keyword>
<keyword evidence="4" id="KW-0812">Transmembrane</keyword>
<dbReference type="InterPro" id="IPR001611">
    <property type="entry name" value="Leu-rich_rpt"/>
</dbReference>
<dbReference type="SMART" id="SM00082">
    <property type="entry name" value="LRRCT"/>
    <property type="match status" value="1"/>
</dbReference>
<dbReference type="Pfam" id="PF13855">
    <property type="entry name" value="LRR_8"/>
    <property type="match status" value="1"/>
</dbReference>
<evidence type="ECO:0000256" key="4">
    <source>
        <dbReference type="SAM" id="Phobius"/>
    </source>
</evidence>
<organism evidence="6 7">
    <name type="scientific">Ridgeia piscesae</name>
    <name type="common">Tubeworm</name>
    <dbReference type="NCBI Taxonomy" id="27915"/>
    <lineage>
        <taxon>Eukaryota</taxon>
        <taxon>Metazoa</taxon>
        <taxon>Spiralia</taxon>
        <taxon>Lophotrochozoa</taxon>
        <taxon>Annelida</taxon>
        <taxon>Polychaeta</taxon>
        <taxon>Sedentaria</taxon>
        <taxon>Canalipalpata</taxon>
        <taxon>Sabellida</taxon>
        <taxon>Siboglinidae</taxon>
        <taxon>Ridgeia</taxon>
    </lineage>
</organism>
<dbReference type="InterPro" id="IPR032675">
    <property type="entry name" value="LRR_dom_sf"/>
</dbReference>